<protein>
    <recommendedName>
        <fullName evidence="3">Oligosaccharide flippase family protein</fullName>
    </recommendedName>
</protein>
<feature type="transmembrane region" description="Helical" evidence="1">
    <location>
        <begin position="229"/>
        <end position="253"/>
    </location>
</feature>
<evidence type="ECO:0000313" key="2">
    <source>
        <dbReference type="EMBL" id="XDO95520.1"/>
    </source>
</evidence>
<evidence type="ECO:0000256" key="1">
    <source>
        <dbReference type="SAM" id="Phobius"/>
    </source>
</evidence>
<dbReference type="EMBL" id="CP158375">
    <property type="protein sequence ID" value="XDO95520.1"/>
    <property type="molecule type" value="Genomic_DNA"/>
</dbReference>
<feature type="transmembrane region" description="Helical" evidence="1">
    <location>
        <begin position="138"/>
        <end position="159"/>
    </location>
</feature>
<dbReference type="RefSeq" id="WP_369058369.1">
    <property type="nucleotide sequence ID" value="NZ_CP158375.1"/>
</dbReference>
<evidence type="ECO:0008006" key="3">
    <source>
        <dbReference type="Google" id="ProtNLM"/>
    </source>
</evidence>
<organism evidence="2">
    <name type="scientific">Caulobacter sp. 73W</name>
    <dbReference type="NCBI Taxonomy" id="3161137"/>
    <lineage>
        <taxon>Bacteria</taxon>
        <taxon>Pseudomonadati</taxon>
        <taxon>Pseudomonadota</taxon>
        <taxon>Alphaproteobacteria</taxon>
        <taxon>Caulobacterales</taxon>
        <taxon>Caulobacteraceae</taxon>
        <taxon>Caulobacter</taxon>
    </lineage>
</organism>
<name>A0AB39KPK9_9CAUL</name>
<gene>
    <name evidence="2" type="ORF">ABOZ73_11925</name>
</gene>
<feature type="transmembrane region" description="Helical" evidence="1">
    <location>
        <begin position="80"/>
        <end position="101"/>
    </location>
</feature>
<sequence>MRRYLTSAVEQGLSSILNLGVNLVLIRLVAPQDYGVFVFWAALGYVMSSVQNAVSVCHLQVTPFGPGFEEVRARIERIMGGANLAFLAVIAVIAAAAVFALQGMGSSLGVVAGPVYLIAFLAQQYGRALRFSRRNVTAATARTGVVLGLASIGLTAAAVAAGKDGLSADDALLILAAAYGLTALWGAWRPGALSMLGGLGASLREYLPYARESGWIFLGAASTEVLARFYVFAVAGTAGAVALATLSATQLLLRPPPCWPRPGRWRRGRIWWRGARRGTAEVLPGSWPLRPWAGS</sequence>
<feature type="transmembrane region" description="Helical" evidence="1">
    <location>
        <begin position="171"/>
        <end position="188"/>
    </location>
</feature>
<feature type="transmembrane region" description="Helical" evidence="1">
    <location>
        <begin position="107"/>
        <end position="126"/>
    </location>
</feature>
<keyword evidence="1" id="KW-0472">Membrane</keyword>
<feature type="transmembrane region" description="Helical" evidence="1">
    <location>
        <begin position="12"/>
        <end position="30"/>
    </location>
</feature>
<reference evidence="2" key="1">
    <citation type="submission" date="2024-06" db="EMBL/GenBank/DDBJ databases">
        <title>Caulobacter inopinatus, sp. nov.</title>
        <authorList>
            <person name="Donachie S.P."/>
        </authorList>
    </citation>
    <scope>NUCLEOTIDE SEQUENCE</scope>
    <source>
        <strain evidence="2">73W</strain>
    </source>
</reference>
<feature type="transmembrane region" description="Helical" evidence="1">
    <location>
        <begin position="36"/>
        <end position="59"/>
    </location>
</feature>
<keyword evidence="1" id="KW-0812">Transmembrane</keyword>
<accession>A0AB39KPK9</accession>
<dbReference type="AlphaFoldDB" id="A0AB39KPK9"/>
<proteinExistence type="predicted"/>
<keyword evidence="1" id="KW-1133">Transmembrane helix</keyword>